<name>A0ABW5E5F6_9BACT</name>
<dbReference type="Pfam" id="PF00676">
    <property type="entry name" value="E1_dh"/>
    <property type="match status" value="1"/>
</dbReference>
<dbReference type="InterPro" id="IPR001017">
    <property type="entry name" value="DH_E1"/>
</dbReference>
<evidence type="ECO:0000256" key="3">
    <source>
        <dbReference type="ARBA" id="ARBA00023052"/>
    </source>
</evidence>
<dbReference type="PANTHER" id="PTHR43380:SF1">
    <property type="entry name" value="2-OXOISOVALERATE DEHYDROGENASE SUBUNIT ALPHA, MITOCHONDRIAL"/>
    <property type="match status" value="1"/>
</dbReference>
<dbReference type="Proteomes" id="UP001597297">
    <property type="component" value="Unassembled WGS sequence"/>
</dbReference>
<keyword evidence="3 4" id="KW-0786">Thiamine pyrophosphate</keyword>
<comment type="similarity">
    <text evidence="4">Belongs to the BCKDHA family.</text>
</comment>
<dbReference type="Gene3D" id="3.40.50.970">
    <property type="match status" value="1"/>
</dbReference>
<gene>
    <name evidence="7" type="ORF">ACFSQZ_14035</name>
</gene>
<feature type="region of interest" description="Disordered" evidence="5">
    <location>
        <begin position="312"/>
        <end position="337"/>
    </location>
</feature>
<organism evidence="7 8">
    <name type="scientific">Rubritalea spongiae</name>
    <dbReference type="NCBI Taxonomy" id="430797"/>
    <lineage>
        <taxon>Bacteria</taxon>
        <taxon>Pseudomonadati</taxon>
        <taxon>Verrucomicrobiota</taxon>
        <taxon>Verrucomicrobiia</taxon>
        <taxon>Verrucomicrobiales</taxon>
        <taxon>Rubritaleaceae</taxon>
        <taxon>Rubritalea</taxon>
    </lineage>
</organism>
<comment type="catalytic activity">
    <reaction evidence="4">
        <text>N(6)-[(R)-lipoyl]-L-lysyl-[protein] + 3-methyl-2-oxobutanoate + H(+) = N(6)-[(R)-S(8)-2-methylpropanoyldihydrolipoyl]-L-lysyl-[protein] + CO2</text>
        <dbReference type="Rhea" id="RHEA:13457"/>
        <dbReference type="Rhea" id="RHEA-COMP:10474"/>
        <dbReference type="Rhea" id="RHEA-COMP:10497"/>
        <dbReference type="ChEBI" id="CHEBI:11851"/>
        <dbReference type="ChEBI" id="CHEBI:15378"/>
        <dbReference type="ChEBI" id="CHEBI:16526"/>
        <dbReference type="ChEBI" id="CHEBI:83099"/>
        <dbReference type="ChEBI" id="CHEBI:83142"/>
        <dbReference type="EC" id="1.2.4.4"/>
    </reaction>
</comment>
<dbReference type="EMBL" id="JBHUJC010000043">
    <property type="protein sequence ID" value="MFD2277587.1"/>
    <property type="molecule type" value="Genomic_DNA"/>
</dbReference>
<proteinExistence type="inferred from homology"/>
<keyword evidence="2 4" id="KW-0560">Oxidoreductase</keyword>
<keyword evidence="8" id="KW-1185">Reference proteome</keyword>
<evidence type="ECO:0000256" key="1">
    <source>
        <dbReference type="ARBA" id="ARBA00001964"/>
    </source>
</evidence>
<dbReference type="RefSeq" id="WP_377093746.1">
    <property type="nucleotide sequence ID" value="NZ_JBHSJM010000001.1"/>
</dbReference>
<dbReference type="InterPro" id="IPR050771">
    <property type="entry name" value="Alpha-ketoacid_DH_E1_comp"/>
</dbReference>
<reference evidence="8" key="1">
    <citation type="journal article" date="2019" name="Int. J. Syst. Evol. Microbiol.">
        <title>The Global Catalogue of Microorganisms (GCM) 10K type strain sequencing project: providing services to taxonomists for standard genome sequencing and annotation.</title>
        <authorList>
            <consortium name="The Broad Institute Genomics Platform"/>
            <consortium name="The Broad Institute Genome Sequencing Center for Infectious Disease"/>
            <person name="Wu L."/>
            <person name="Ma J."/>
        </authorList>
    </citation>
    <scope>NUCLEOTIDE SEQUENCE [LARGE SCALE GENOMIC DNA]</scope>
    <source>
        <strain evidence="8">JCM 16545</strain>
    </source>
</reference>
<accession>A0ABW5E5F6</accession>
<sequence>MAEQTTIDISSKEHALAVYRAMLRARILETKLGNLYKAGKIVGGVYLGKGQEAVSASLGTCLEWGKDVFAPLIRDQAGRMAFGEDPLDTTRTYLGSAKGPMRGRDGNIHRGRPQDGMFAMISHLGAAVAQVGGALLAKRLKGELDGRVGATCIGDGATSTGAFHEGLNFVAVEKLPMVVVVADNQFAYSTPSERQYACENLIDRAKGYGVGGHFVDGTDVLTCIEVIGHAVEQARAGGGPQLVVAKLLRLSGHGEHDDGSYVPQQIREGLYGRDCIEVGREQLIEKGWLSEEEYQQWVEEINAEAQEAVAVAQREDAPNPYKEDWSATASESLRGLQ</sequence>
<dbReference type="InterPro" id="IPR029061">
    <property type="entry name" value="THDP-binding"/>
</dbReference>
<feature type="compositionally biased region" description="Basic and acidic residues" evidence="5">
    <location>
        <begin position="313"/>
        <end position="325"/>
    </location>
</feature>
<comment type="caution">
    <text evidence="7">The sequence shown here is derived from an EMBL/GenBank/DDBJ whole genome shotgun (WGS) entry which is preliminary data.</text>
</comment>
<dbReference type="CDD" id="cd02000">
    <property type="entry name" value="TPP_E1_PDC_ADC_BCADC"/>
    <property type="match status" value="1"/>
</dbReference>
<protein>
    <recommendedName>
        <fullName evidence="4">2-oxoisovalerate dehydrogenase subunit alpha</fullName>
        <ecNumber evidence="4">1.2.4.4</ecNumber>
    </recommendedName>
    <alternativeName>
        <fullName evidence="4">Branched-chain alpha-keto acid dehydrogenase E1 component alpha chain</fullName>
    </alternativeName>
</protein>
<dbReference type="SUPFAM" id="SSF52518">
    <property type="entry name" value="Thiamin diphosphate-binding fold (THDP-binding)"/>
    <property type="match status" value="1"/>
</dbReference>
<dbReference type="EC" id="1.2.4.4" evidence="4"/>
<evidence type="ECO:0000256" key="2">
    <source>
        <dbReference type="ARBA" id="ARBA00023002"/>
    </source>
</evidence>
<comment type="cofactor">
    <cofactor evidence="1 4">
        <name>thiamine diphosphate</name>
        <dbReference type="ChEBI" id="CHEBI:58937"/>
    </cofactor>
</comment>
<evidence type="ECO:0000259" key="6">
    <source>
        <dbReference type="Pfam" id="PF00676"/>
    </source>
</evidence>
<comment type="function">
    <text evidence="4">The branched-chain alpha-keto dehydrogenase complex catalyzes the overall conversion of alpha-keto acids to acyl-CoA and CO(2). It contains multiple copies of three enzymatic components: branched-chain alpha-keto acid decarboxylase (E1), lipoamide acyltransferase (E2) and lipoamide dehydrogenase (E3).</text>
</comment>
<evidence type="ECO:0000313" key="7">
    <source>
        <dbReference type="EMBL" id="MFD2277587.1"/>
    </source>
</evidence>
<evidence type="ECO:0000256" key="5">
    <source>
        <dbReference type="SAM" id="MobiDB-lite"/>
    </source>
</evidence>
<feature type="domain" description="Dehydrogenase E1 component" evidence="6">
    <location>
        <begin position="21"/>
        <end position="320"/>
    </location>
</feature>
<evidence type="ECO:0000313" key="8">
    <source>
        <dbReference type="Proteomes" id="UP001597297"/>
    </source>
</evidence>
<dbReference type="PANTHER" id="PTHR43380">
    <property type="entry name" value="2-OXOISOVALERATE DEHYDROGENASE SUBUNIT ALPHA, MITOCHONDRIAL"/>
    <property type="match status" value="1"/>
</dbReference>
<evidence type="ECO:0000256" key="4">
    <source>
        <dbReference type="RuleBase" id="RU365014"/>
    </source>
</evidence>